<evidence type="ECO:0000256" key="4">
    <source>
        <dbReference type="ARBA" id="ARBA00022989"/>
    </source>
</evidence>
<keyword evidence="5 6" id="KW-0472">Membrane</keyword>
<dbReference type="PROSITE" id="PS50850">
    <property type="entry name" value="MFS"/>
    <property type="match status" value="1"/>
</dbReference>
<feature type="transmembrane region" description="Helical" evidence="6">
    <location>
        <begin position="347"/>
        <end position="369"/>
    </location>
</feature>
<reference evidence="8 9" key="1">
    <citation type="submission" date="2019-03" db="EMBL/GenBank/DDBJ databases">
        <title>Genomic Encyclopedia of Type Strains, Phase IV (KMG-IV): sequencing the most valuable type-strain genomes for metagenomic binning, comparative biology and taxonomic classification.</title>
        <authorList>
            <person name="Goeker M."/>
        </authorList>
    </citation>
    <scope>NUCLEOTIDE SEQUENCE [LARGE SCALE GENOMIC DNA]</scope>
    <source>
        <strain evidence="8 9">DSM 25894</strain>
    </source>
</reference>
<dbReference type="GO" id="GO:0005886">
    <property type="term" value="C:plasma membrane"/>
    <property type="evidence" value="ECO:0007669"/>
    <property type="project" value="UniProtKB-SubCell"/>
</dbReference>
<evidence type="ECO:0000313" key="8">
    <source>
        <dbReference type="EMBL" id="TCT19669.1"/>
    </source>
</evidence>
<feature type="transmembrane region" description="Helical" evidence="6">
    <location>
        <begin position="227"/>
        <end position="243"/>
    </location>
</feature>
<feature type="transmembrane region" description="Helical" evidence="6">
    <location>
        <begin position="316"/>
        <end position="335"/>
    </location>
</feature>
<dbReference type="PANTHER" id="PTHR23528:SF1">
    <property type="entry name" value="MAJOR FACILITATOR SUPERFAMILY (MFS) PROFILE DOMAIN-CONTAINING PROTEIN"/>
    <property type="match status" value="1"/>
</dbReference>
<feature type="transmembrane region" description="Helical" evidence="6">
    <location>
        <begin position="79"/>
        <end position="96"/>
    </location>
</feature>
<protein>
    <submittedName>
        <fullName evidence="8">Na+/melibiose symporter-like transporter</fullName>
    </submittedName>
</protein>
<evidence type="ECO:0000256" key="6">
    <source>
        <dbReference type="SAM" id="Phobius"/>
    </source>
</evidence>
<dbReference type="InterPro" id="IPR011701">
    <property type="entry name" value="MFS"/>
</dbReference>
<feature type="transmembrane region" description="Helical" evidence="6">
    <location>
        <begin position="169"/>
        <end position="189"/>
    </location>
</feature>
<feature type="transmembrane region" description="Helical" evidence="6">
    <location>
        <begin position="7"/>
        <end position="28"/>
    </location>
</feature>
<dbReference type="EMBL" id="SMAN01000017">
    <property type="protein sequence ID" value="TCT19669.1"/>
    <property type="molecule type" value="Genomic_DNA"/>
</dbReference>
<comment type="caution">
    <text evidence="8">The sequence shown here is derived from an EMBL/GenBank/DDBJ whole genome shotgun (WGS) entry which is preliminary data.</text>
</comment>
<dbReference type="OrthoDB" id="7584869at2"/>
<dbReference type="AlphaFoldDB" id="A0A4R3MZC1"/>
<sequence>MTHKPFSYGKILAIGSGFLALTLVWTLYNTYMPLILGDFMESRFLRGAIMGLDNLLAVILIPVIGTWSDRVNTRYGKRLPFILLGMPLAALFFILLPLSAVTIWILLIIDICFLLSMTIYRAPVISLMPDHTPSEKRSTANGIINFMGGIGALSALFALAPLYDLSRNYPFIIGGIMLVLTTVLLYLVIDRNPPYVSSVEETEEMMAVKAVKSTGTKQLVSDIRGHLLILLAIFFYFIGYSGVEAQFSVYATETLGVTGGEAGLALGFFSLSFVLFALPAGLIGTKMGKSPAMLVGLVMLPLIFIFIPLFDSLTTVKVLLFAGGFAWALINVQAYPLVADLGGKTKIGFFTGLYYLFSSFSSIVAPALVGLGMDLLGNRSLFYTAAVSFVIAFFLLRRGIKSSGKF</sequence>
<keyword evidence="3 6" id="KW-0812">Transmembrane</keyword>
<dbReference type="Proteomes" id="UP000294650">
    <property type="component" value="Unassembled WGS sequence"/>
</dbReference>
<gene>
    <name evidence="8" type="ORF">EDD68_11763</name>
</gene>
<dbReference type="Pfam" id="PF07690">
    <property type="entry name" value="MFS_1"/>
    <property type="match status" value="1"/>
</dbReference>
<evidence type="ECO:0000259" key="7">
    <source>
        <dbReference type="PROSITE" id="PS50850"/>
    </source>
</evidence>
<comment type="subcellular location">
    <subcellularLocation>
        <location evidence="1">Cell membrane</location>
        <topology evidence="1">Multi-pass membrane protein</topology>
    </subcellularLocation>
</comment>
<evidence type="ECO:0000313" key="9">
    <source>
        <dbReference type="Proteomes" id="UP000294650"/>
    </source>
</evidence>
<evidence type="ECO:0000256" key="3">
    <source>
        <dbReference type="ARBA" id="ARBA00022692"/>
    </source>
</evidence>
<feature type="transmembrane region" description="Helical" evidence="6">
    <location>
        <begin position="102"/>
        <end position="122"/>
    </location>
</feature>
<accession>A0A4R3MZC1</accession>
<feature type="transmembrane region" description="Helical" evidence="6">
    <location>
        <begin position="143"/>
        <end position="163"/>
    </location>
</feature>
<feature type="transmembrane region" description="Helical" evidence="6">
    <location>
        <begin position="292"/>
        <end position="310"/>
    </location>
</feature>
<organism evidence="8 9">
    <name type="scientific">Melghiribacillus thermohalophilus</name>
    <dbReference type="NCBI Taxonomy" id="1324956"/>
    <lineage>
        <taxon>Bacteria</taxon>
        <taxon>Bacillati</taxon>
        <taxon>Bacillota</taxon>
        <taxon>Bacilli</taxon>
        <taxon>Bacillales</taxon>
        <taxon>Bacillaceae</taxon>
        <taxon>Melghiribacillus</taxon>
    </lineage>
</organism>
<feature type="transmembrane region" description="Helical" evidence="6">
    <location>
        <begin position="381"/>
        <end position="400"/>
    </location>
</feature>
<dbReference type="RefSeq" id="WP_132372418.1">
    <property type="nucleotide sequence ID" value="NZ_SMAN01000017.1"/>
</dbReference>
<name>A0A4R3MZC1_9BACI</name>
<keyword evidence="9" id="KW-1185">Reference proteome</keyword>
<feature type="transmembrane region" description="Helical" evidence="6">
    <location>
        <begin position="263"/>
        <end position="285"/>
    </location>
</feature>
<dbReference type="InterPro" id="IPR020846">
    <property type="entry name" value="MFS_dom"/>
</dbReference>
<dbReference type="SUPFAM" id="SSF103473">
    <property type="entry name" value="MFS general substrate transporter"/>
    <property type="match status" value="1"/>
</dbReference>
<feature type="domain" description="Major facilitator superfamily (MFS) profile" evidence="7">
    <location>
        <begin position="10"/>
        <end position="404"/>
    </location>
</feature>
<feature type="transmembrane region" description="Helical" evidence="6">
    <location>
        <begin position="48"/>
        <end position="67"/>
    </location>
</feature>
<proteinExistence type="predicted"/>
<evidence type="ECO:0000256" key="2">
    <source>
        <dbReference type="ARBA" id="ARBA00022448"/>
    </source>
</evidence>
<evidence type="ECO:0000256" key="5">
    <source>
        <dbReference type="ARBA" id="ARBA00023136"/>
    </source>
</evidence>
<dbReference type="GO" id="GO:0022857">
    <property type="term" value="F:transmembrane transporter activity"/>
    <property type="evidence" value="ECO:0007669"/>
    <property type="project" value="InterPro"/>
</dbReference>
<keyword evidence="2" id="KW-0813">Transport</keyword>
<keyword evidence="4 6" id="KW-1133">Transmembrane helix</keyword>
<dbReference type="Gene3D" id="1.20.1250.20">
    <property type="entry name" value="MFS general substrate transporter like domains"/>
    <property type="match status" value="2"/>
</dbReference>
<dbReference type="PANTHER" id="PTHR23528">
    <property type="match status" value="1"/>
</dbReference>
<dbReference type="InterPro" id="IPR036259">
    <property type="entry name" value="MFS_trans_sf"/>
</dbReference>
<evidence type="ECO:0000256" key="1">
    <source>
        <dbReference type="ARBA" id="ARBA00004651"/>
    </source>
</evidence>